<feature type="domain" description="NADH:quinone oxidoreductase/Mrp antiporter transmembrane" evidence="9">
    <location>
        <begin position="128"/>
        <end position="428"/>
    </location>
</feature>
<dbReference type="PRINTS" id="PR01437">
    <property type="entry name" value="NUOXDRDTASE4"/>
</dbReference>
<comment type="similarity">
    <text evidence="2">Belongs to the CPA3 antiporters (TC 2.A.63) subunit D family.</text>
</comment>
<feature type="transmembrane region" description="Helical" evidence="8">
    <location>
        <begin position="582"/>
        <end position="603"/>
    </location>
</feature>
<feature type="transmembrane region" description="Helical" evidence="8">
    <location>
        <begin position="657"/>
        <end position="676"/>
    </location>
</feature>
<dbReference type="RefSeq" id="WP_234268682.1">
    <property type="nucleotide sequence ID" value="NZ_JABFTX010000001.1"/>
</dbReference>
<dbReference type="PANTHER" id="PTHR42703:SF1">
    <property type="entry name" value="NA(+)_H(+) ANTIPORTER SUBUNIT D1"/>
    <property type="match status" value="1"/>
</dbReference>
<keyword evidence="3" id="KW-1003">Cell membrane</keyword>
<protein>
    <submittedName>
        <fullName evidence="10">NADH-quinone oxidoreductase subunit N</fullName>
    </submittedName>
</protein>
<evidence type="ECO:0000256" key="2">
    <source>
        <dbReference type="ARBA" id="ARBA00005346"/>
    </source>
</evidence>
<feature type="transmembrane region" description="Helical" evidence="8">
    <location>
        <begin position="42"/>
        <end position="67"/>
    </location>
</feature>
<keyword evidence="5 8" id="KW-1133">Transmembrane helix</keyword>
<proteinExistence type="inferred from homology"/>
<accession>A0ABS9A230</accession>
<comment type="caution">
    <text evidence="10">The sequence shown here is derived from an EMBL/GenBank/DDBJ whole genome shotgun (WGS) entry which is preliminary data.</text>
</comment>
<feature type="transmembrane region" description="Helical" evidence="8">
    <location>
        <begin position="271"/>
        <end position="291"/>
    </location>
</feature>
<feature type="transmembrane region" description="Helical" evidence="8">
    <location>
        <begin position="414"/>
        <end position="436"/>
    </location>
</feature>
<evidence type="ECO:0000313" key="11">
    <source>
        <dbReference type="Proteomes" id="UP001320168"/>
    </source>
</evidence>
<evidence type="ECO:0000313" key="10">
    <source>
        <dbReference type="EMBL" id="MCE8001869.1"/>
    </source>
</evidence>
<evidence type="ECO:0000256" key="5">
    <source>
        <dbReference type="ARBA" id="ARBA00022989"/>
    </source>
</evidence>
<reference evidence="10 11" key="1">
    <citation type="journal article" date="2021" name="Front. Microbiol.">
        <title>Aerobic Denitrification and Heterotrophic Sulfur Oxidation in the Genus Halomonas Revealed by Six Novel Species Characterizations and Genome-Based Analysis.</title>
        <authorList>
            <person name="Wang L."/>
            <person name="Shao Z."/>
        </authorList>
    </citation>
    <scope>NUCLEOTIDE SEQUENCE [LARGE SCALE GENOMIC DNA]</scope>
    <source>
        <strain evidence="10 11">MCCC 1A11081</strain>
    </source>
</reference>
<feature type="transmembrane region" description="Helical" evidence="8">
    <location>
        <begin position="132"/>
        <end position="150"/>
    </location>
</feature>
<feature type="transmembrane region" description="Helical" evidence="8">
    <location>
        <begin position="848"/>
        <end position="869"/>
    </location>
</feature>
<sequence>MTASGLAAWTLPAMIFLPLGLSIAAFLGALSPGRQVALGLPVMLMSLVLSLPATLGGESIGIALGNWPPPLGIAWHLDFPALTMLIMTAVVAGAASLALLLDPSTSADRHLWPLWWMMWAGLNALLLSQDLFNLYVTLELVTLAGVGLVARSPYDRFGEAALRYLMASLLASLLYLLGTALIYGQTGRLDLGLLVDALEDDATMRLAATLLTLGLLIKAAVVPLHTWLPAAHSKAQAPVSAMLSAVVVGVTLFVLWRLWLAPLANLNSAQLDWLVVIGMVALGWGGVQAALQTRLKLLIAWSTLCHSGYALLLLGLDADMNWFTPDEPHAPAFPGGLQLLLAHGLAKGALFLAAGAVVVAHGHDRLSRLAGDAGRLPLAWLAMALAGLSLLGIPPTGGFFGKWWLLQGALAQDHYFIAAVVLLGTFFTAACLWRLFDLGLRPEPRRAAVIASRPTHGVITRRLSWLALGLAGLAWGLGPFMALSTQLPVEFTISLALDATGLAFLLPALCIWPLVLWATYSWRDTFPAANRLLAMLAAAAAIHLVALLAADLLTFYTGAALLSLLGWAMVQHDGHQSSRLAGLGYLVMLLLAEVAMLAGLALIANASGDLRFASLTHHELPPLALGCMAFGLAIKAGVIGMHTWLPLAHPVAPPMASAILSGLMIKLGVLGALRLLPLSDVTVAWGPVMVMVGLVAALYAALRGIVHDHAKVVLAWSSVSQMGLLTALLGLVLYSSSPAIAMTALLLLATTHSLAKASLFLGAGMANRVHGREHRWVLLGMLLPALALAGVPPTGGVLVKTAMGNALTEADGAGWLLSLSGIATGLLMLRLLWLLWRSPPSRQTLHIPGGLWLGWATLAALPVLVAWGWQWYAPLVAAPFATLRSGLLEPSLALGLAAMAALLKPRLPQLGRARLAWRQALKQRGERGFRRLAWMLKRSENRLQPWPAFGIALGFVSLGMGMAALLPG</sequence>
<keyword evidence="4 7" id="KW-0812">Transmembrane</keyword>
<organism evidence="10 11">
    <name type="scientific">Billgrantia ethanolica</name>
    <dbReference type="NCBI Taxonomy" id="2733486"/>
    <lineage>
        <taxon>Bacteria</taxon>
        <taxon>Pseudomonadati</taxon>
        <taxon>Pseudomonadota</taxon>
        <taxon>Gammaproteobacteria</taxon>
        <taxon>Oceanospirillales</taxon>
        <taxon>Halomonadaceae</taxon>
        <taxon>Billgrantia</taxon>
    </lineage>
</organism>
<feature type="transmembrane region" description="Helical" evidence="8">
    <location>
        <begin position="373"/>
        <end position="394"/>
    </location>
</feature>
<feature type="transmembrane region" description="Helical" evidence="8">
    <location>
        <begin position="204"/>
        <end position="227"/>
    </location>
</feature>
<dbReference type="PANTHER" id="PTHR42703">
    <property type="entry name" value="NADH DEHYDROGENASE"/>
    <property type="match status" value="1"/>
</dbReference>
<evidence type="ECO:0000256" key="7">
    <source>
        <dbReference type="RuleBase" id="RU000320"/>
    </source>
</evidence>
<dbReference type="InterPro" id="IPR001750">
    <property type="entry name" value="ND/Mrp_TM"/>
</dbReference>
<evidence type="ECO:0000259" key="9">
    <source>
        <dbReference type="Pfam" id="PF00361"/>
    </source>
</evidence>
<feature type="transmembrane region" description="Helical" evidence="8">
    <location>
        <begin position="239"/>
        <end position="259"/>
    </location>
</feature>
<keyword evidence="6 8" id="KW-0472">Membrane</keyword>
<feature type="transmembrane region" description="Helical" evidence="8">
    <location>
        <begin position="623"/>
        <end position="645"/>
    </location>
</feature>
<feature type="transmembrane region" description="Helical" evidence="8">
    <location>
        <begin position="881"/>
        <end position="903"/>
    </location>
</feature>
<name>A0ABS9A230_9GAMM</name>
<feature type="transmembrane region" description="Helical" evidence="8">
    <location>
        <begin position="946"/>
        <end position="966"/>
    </location>
</feature>
<feature type="transmembrane region" description="Helical" evidence="8">
    <location>
        <begin position="336"/>
        <end position="361"/>
    </location>
</feature>
<feature type="transmembrane region" description="Helical" evidence="8">
    <location>
        <begin position="79"/>
        <end position="101"/>
    </location>
</feature>
<dbReference type="Proteomes" id="UP001320168">
    <property type="component" value="Unassembled WGS sequence"/>
</dbReference>
<evidence type="ECO:0000256" key="8">
    <source>
        <dbReference type="SAM" id="Phobius"/>
    </source>
</evidence>
<feature type="transmembrane region" description="Helical" evidence="8">
    <location>
        <begin position="6"/>
        <end position="30"/>
    </location>
</feature>
<evidence type="ECO:0000256" key="1">
    <source>
        <dbReference type="ARBA" id="ARBA00004651"/>
    </source>
</evidence>
<feature type="transmembrane region" description="Helical" evidence="8">
    <location>
        <begin position="776"/>
        <end position="795"/>
    </location>
</feature>
<evidence type="ECO:0000256" key="3">
    <source>
        <dbReference type="ARBA" id="ARBA00022475"/>
    </source>
</evidence>
<feature type="transmembrane region" description="Helical" evidence="8">
    <location>
        <begin position="463"/>
        <end position="482"/>
    </location>
</feature>
<feature type="transmembrane region" description="Helical" evidence="8">
    <location>
        <begin position="502"/>
        <end position="520"/>
    </location>
</feature>
<feature type="transmembrane region" description="Helical" evidence="8">
    <location>
        <begin position="162"/>
        <end position="184"/>
    </location>
</feature>
<evidence type="ECO:0000256" key="4">
    <source>
        <dbReference type="ARBA" id="ARBA00022692"/>
    </source>
</evidence>
<comment type="subcellular location">
    <subcellularLocation>
        <location evidence="1">Cell membrane</location>
        <topology evidence="1">Multi-pass membrane protein</topology>
    </subcellularLocation>
    <subcellularLocation>
        <location evidence="7">Membrane</location>
        <topology evidence="7">Multi-pass membrane protein</topology>
    </subcellularLocation>
</comment>
<dbReference type="InterPro" id="IPR003918">
    <property type="entry name" value="NADH_UbQ_OxRdtase"/>
</dbReference>
<gene>
    <name evidence="10" type="ORF">HOP53_03355</name>
</gene>
<feature type="transmembrane region" description="Helical" evidence="8">
    <location>
        <begin position="682"/>
        <end position="702"/>
    </location>
</feature>
<feature type="domain" description="NADH:quinone oxidoreductase/Mrp antiporter transmembrane" evidence="9">
    <location>
        <begin position="549"/>
        <end position="810"/>
    </location>
</feature>
<dbReference type="InterPro" id="IPR050586">
    <property type="entry name" value="CPA3_Na-H_Antiporter_D"/>
</dbReference>
<evidence type="ECO:0000256" key="6">
    <source>
        <dbReference type="ARBA" id="ARBA00023136"/>
    </source>
</evidence>
<feature type="transmembrane region" description="Helical" evidence="8">
    <location>
        <begin position="815"/>
        <end position="836"/>
    </location>
</feature>
<dbReference type="Pfam" id="PF00361">
    <property type="entry name" value="Proton_antipo_M"/>
    <property type="match status" value="2"/>
</dbReference>
<keyword evidence="11" id="KW-1185">Reference proteome</keyword>
<feature type="transmembrane region" description="Helical" evidence="8">
    <location>
        <begin position="298"/>
        <end position="316"/>
    </location>
</feature>
<dbReference type="EMBL" id="JABFTX010000001">
    <property type="protein sequence ID" value="MCE8001869.1"/>
    <property type="molecule type" value="Genomic_DNA"/>
</dbReference>